<dbReference type="Proteomes" id="UP001515500">
    <property type="component" value="Chromosome 18"/>
</dbReference>
<feature type="region of interest" description="Disordered" evidence="5">
    <location>
        <begin position="211"/>
        <end position="244"/>
    </location>
</feature>
<keyword evidence="2 4" id="KW-1184">Jasmonic acid signaling pathway</keyword>
<proteinExistence type="inferred from homology"/>
<dbReference type="PROSITE" id="PS51320">
    <property type="entry name" value="TIFY"/>
    <property type="match status" value="1"/>
</dbReference>
<dbReference type="GO" id="GO:2000022">
    <property type="term" value="P:regulation of jasmonic acid mediated signaling pathway"/>
    <property type="evidence" value="ECO:0007669"/>
    <property type="project" value="UniProtKB-UniRule"/>
</dbReference>
<evidence type="ECO:0000256" key="2">
    <source>
        <dbReference type="ARBA" id="ARBA00022819"/>
    </source>
</evidence>
<evidence type="ECO:0000256" key="5">
    <source>
        <dbReference type="SAM" id="MobiDB-lite"/>
    </source>
</evidence>
<feature type="compositionally biased region" description="Polar residues" evidence="5">
    <location>
        <begin position="160"/>
        <end position="169"/>
    </location>
</feature>
<organism evidence="7 8">
    <name type="scientific">Dioscorea cayennensis subsp. rotundata</name>
    <name type="common">White Guinea yam</name>
    <name type="synonym">Dioscorea rotundata</name>
    <dbReference type="NCBI Taxonomy" id="55577"/>
    <lineage>
        <taxon>Eukaryota</taxon>
        <taxon>Viridiplantae</taxon>
        <taxon>Streptophyta</taxon>
        <taxon>Embryophyta</taxon>
        <taxon>Tracheophyta</taxon>
        <taxon>Spermatophyta</taxon>
        <taxon>Magnoliopsida</taxon>
        <taxon>Liliopsida</taxon>
        <taxon>Dioscoreales</taxon>
        <taxon>Dioscoreaceae</taxon>
        <taxon>Dioscorea</taxon>
    </lineage>
</organism>
<dbReference type="GO" id="GO:0009611">
    <property type="term" value="P:response to wounding"/>
    <property type="evidence" value="ECO:0007669"/>
    <property type="project" value="UniProtKB-UniRule"/>
</dbReference>
<name>A0AB40CXY5_DIOCR</name>
<dbReference type="InterPro" id="IPR018467">
    <property type="entry name" value="CCT_CS"/>
</dbReference>
<evidence type="ECO:0000259" key="6">
    <source>
        <dbReference type="PROSITE" id="PS51320"/>
    </source>
</evidence>
<dbReference type="RefSeq" id="XP_039144257.1">
    <property type="nucleotide sequence ID" value="XM_039288323.1"/>
</dbReference>
<feature type="domain" description="Tify" evidence="6">
    <location>
        <begin position="107"/>
        <end position="142"/>
    </location>
</feature>
<comment type="similarity">
    <text evidence="1 4">Belongs to the TIFY/JAZ family.</text>
</comment>
<keyword evidence="4" id="KW-0539">Nucleus</keyword>
<evidence type="ECO:0000256" key="1">
    <source>
        <dbReference type="ARBA" id="ARBA00008614"/>
    </source>
</evidence>
<dbReference type="InterPro" id="IPR010399">
    <property type="entry name" value="Tify_dom"/>
</dbReference>
<evidence type="ECO:0000256" key="4">
    <source>
        <dbReference type="RuleBase" id="RU369065"/>
    </source>
</evidence>
<dbReference type="AlphaFoldDB" id="A0AB40CXY5"/>
<dbReference type="GO" id="GO:0005634">
    <property type="term" value="C:nucleus"/>
    <property type="evidence" value="ECO:0007669"/>
    <property type="project" value="UniProtKB-SubCell"/>
</dbReference>
<evidence type="ECO:0000256" key="3">
    <source>
        <dbReference type="ARBA" id="ARBA00022843"/>
    </source>
</evidence>
<sequence>MSTSPSDEVSKKPEKPASTFTLTCNLLSQFLKDRKPSSSFPDLSLGISAPNPLDLHHRVKTMNLLPGVEVAGGDAGNENHKGNAMDLNLFPQRAGFAPAPALAEGSRELEKPQLTIFYGGKVIVFDNFPASKAMDLLNLAGKTSTPAEAPVIAGEPIKSVSPSNSTLPSTPVAPPAAAVRPPCLNQASGTEMPIARRASLHRFLEKRKDRVNAKAPYEVNGGGRPAAKPEESKQWLGLGPHASK</sequence>
<evidence type="ECO:0000313" key="8">
    <source>
        <dbReference type="RefSeq" id="XP_039144257.1"/>
    </source>
</evidence>
<dbReference type="Pfam" id="PF06200">
    <property type="entry name" value="tify"/>
    <property type="match status" value="1"/>
</dbReference>
<comment type="subcellular location">
    <subcellularLocation>
        <location evidence="4">Nucleus</location>
    </subcellularLocation>
</comment>
<dbReference type="Pfam" id="PF09425">
    <property type="entry name" value="Jas_motif"/>
    <property type="match status" value="1"/>
</dbReference>
<dbReference type="SMART" id="SM00979">
    <property type="entry name" value="TIFY"/>
    <property type="match status" value="1"/>
</dbReference>
<keyword evidence="7" id="KW-1185">Reference proteome</keyword>
<gene>
    <name evidence="8" type="primary">LOC120281635</name>
</gene>
<comment type="domain">
    <text evidence="4">The jas domain is required for interaction with COI1.</text>
</comment>
<reference evidence="8" key="1">
    <citation type="submission" date="2025-08" db="UniProtKB">
        <authorList>
            <consortium name="RefSeq"/>
        </authorList>
    </citation>
    <scope>IDENTIFICATION</scope>
</reference>
<evidence type="ECO:0000313" key="7">
    <source>
        <dbReference type="Proteomes" id="UP001515500"/>
    </source>
</evidence>
<dbReference type="InterPro" id="IPR040390">
    <property type="entry name" value="TIFY/JAZ"/>
</dbReference>
<dbReference type="GeneID" id="120281635"/>
<accession>A0AB40CXY5</accession>
<feature type="region of interest" description="Disordered" evidence="5">
    <location>
        <begin position="155"/>
        <end position="191"/>
    </location>
</feature>
<dbReference type="PANTHER" id="PTHR33077">
    <property type="entry name" value="PROTEIN TIFY 4A-RELATED-RELATED"/>
    <property type="match status" value="1"/>
</dbReference>
<comment type="function">
    <text evidence="4">Repressor of jasmonate responses.</text>
</comment>
<dbReference type="PANTHER" id="PTHR33077:SF140">
    <property type="entry name" value="PROTEIN TIFY 10B"/>
    <property type="match status" value="1"/>
</dbReference>
<dbReference type="GO" id="GO:0031347">
    <property type="term" value="P:regulation of defense response"/>
    <property type="evidence" value="ECO:0007669"/>
    <property type="project" value="UniProtKB-UniRule"/>
</dbReference>
<keyword evidence="3" id="KW-0832">Ubl conjugation</keyword>
<protein>
    <recommendedName>
        <fullName evidence="4">Protein TIFY</fullName>
    </recommendedName>
    <alternativeName>
        <fullName evidence="4">Jasmonate ZIM domain-containing protein</fullName>
    </alternativeName>
</protein>